<keyword evidence="2" id="KW-0378">Hydrolase</keyword>
<dbReference type="AlphaFoldDB" id="E6PIG5"/>
<accession>E6PIG5</accession>
<dbReference type="SUPFAM" id="SSF109604">
    <property type="entry name" value="HD-domain/PDEase-like"/>
    <property type="match status" value="1"/>
</dbReference>
<dbReference type="SUPFAM" id="SSF55781">
    <property type="entry name" value="GAF domain-like"/>
    <property type="match status" value="1"/>
</dbReference>
<dbReference type="Pfam" id="PF13487">
    <property type="entry name" value="HD_5"/>
    <property type="match status" value="1"/>
</dbReference>
<feature type="domain" description="HD-GYP" evidence="1">
    <location>
        <begin position="289"/>
        <end position="582"/>
    </location>
</feature>
<protein>
    <submittedName>
        <fullName evidence="2">Metal dependent phosphohydrolase</fullName>
    </submittedName>
</protein>
<dbReference type="SMART" id="SM00471">
    <property type="entry name" value="HDc"/>
    <property type="match status" value="1"/>
</dbReference>
<dbReference type="InterPro" id="IPR037522">
    <property type="entry name" value="HD_GYP_dom"/>
</dbReference>
<dbReference type="SMART" id="SM00065">
    <property type="entry name" value="GAF"/>
    <property type="match status" value="1"/>
</dbReference>
<reference evidence="2" key="1">
    <citation type="submission" date="2009-10" db="EMBL/GenBank/DDBJ databases">
        <title>Diversity of trophic interactions inside an arsenic-rich microbial ecosystem.</title>
        <authorList>
            <person name="Bertin P.N."/>
            <person name="Heinrich-Salmeron A."/>
            <person name="Pelletier E."/>
            <person name="Goulhen-Chollet F."/>
            <person name="Arsene-Ploetze F."/>
            <person name="Gallien S."/>
            <person name="Calteau A."/>
            <person name="Vallenet D."/>
            <person name="Casiot C."/>
            <person name="Chane-Woon-Ming B."/>
            <person name="Giloteaux L."/>
            <person name="Barakat M."/>
            <person name="Bonnefoy V."/>
            <person name="Bruneel O."/>
            <person name="Chandler M."/>
            <person name="Cleiss J."/>
            <person name="Duran R."/>
            <person name="Elbaz-Poulichet F."/>
            <person name="Fonknechten N."/>
            <person name="Lauga B."/>
            <person name="Mornico D."/>
            <person name="Ortet P."/>
            <person name="Schaeffer C."/>
            <person name="Siguier P."/>
            <person name="Alexander Thil Smith A."/>
            <person name="Van Dorsselaer A."/>
            <person name="Weissenbach J."/>
            <person name="Medigue C."/>
            <person name="Le Paslier D."/>
        </authorList>
    </citation>
    <scope>NUCLEOTIDE SEQUENCE</scope>
</reference>
<dbReference type="PROSITE" id="PS51832">
    <property type="entry name" value="HD_GYP"/>
    <property type="match status" value="1"/>
</dbReference>
<dbReference type="InterPro" id="IPR003607">
    <property type="entry name" value="HD/PDEase_dom"/>
</dbReference>
<proteinExistence type="predicted"/>
<dbReference type="GO" id="GO:0016787">
    <property type="term" value="F:hydrolase activity"/>
    <property type="evidence" value="ECO:0007669"/>
    <property type="project" value="UniProtKB-KW"/>
</dbReference>
<comment type="caution">
    <text evidence="2">The sequence shown here is derived from an EMBL/GenBank/DDBJ whole genome shotgun (WGS) entry which is preliminary data.</text>
</comment>
<dbReference type="CDD" id="cd00077">
    <property type="entry name" value="HDc"/>
    <property type="match status" value="1"/>
</dbReference>
<dbReference type="PANTHER" id="PTHR43155">
    <property type="entry name" value="CYCLIC DI-GMP PHOSPHODIESTERASE PA4108-RELATED"/>
    <property type="match status" value="1"/>
</dbReference>
<dbReference type="Gene3D" id="3.30.450.40">
    <property type="match status" value="1"/>
</dbReference>
<dbReference type="InterPro" id="IPR003018">
    <property type="entry name" value="GAF"/>
</dbReference>
<dbReference type="EMBL" id="CABL01000019">
    <property type="protein sequence ID" value="CBH76255.1"/>
    <property type="molecule type" value="Genomic_DNA"/>
</dbReference>
<gene>
    <name evidence="2" type="ORF">CARN1_0735</name>
</gene>
<evidence type="ECO:0000259" key="1">
    <source>
        <dbReference type="PROSITE" id="PS51832"/>
    </source>
</evidence>
<dbReference type="InterPro" id="IPR029016">
    <property type="entry name" value="GAF-like_dom_sf"/>
</dbReference>
<dbReference type="Pfam" id="PF01590">
    <property type="entry name" value="GAF"/>
    <property type="match status" value="1"/>
</dbReference>
<dbReference type="PANTHER" id="PTHR43155:SF2">
    <property type="entry name" value="CYCLIC DI-GMP PHOSPHODIESTERASE PA4108"/>
    <property type="match status" value="1"/>
</dbReference>
<name>E6PIG5_9ZZZZ</name>
<sequence length="582" mass="64893">MLSYFLYARGAEVGDIPSLLHTAGFETYEVEFDRLRDEGGLAAFGEPGPTILVGDPRDPDLAILADDPHVVAVLAPPIERVSLVAATRAATMLAAERTQTTTLLNVSRSLSSERDLPTLERSIVHNARELTGADAGSLYLIEEVDGVKHLRFVVAQTGPTDEGTLFNRELPLNTNSIAGYVAVTGESITIDDAYQLDGGHPYTFNRSFDESNNYRSKSMIAVPMRNLRGIVIGAIQLINRKPAFEIVLETPAQTESVVRPFDLHDRSVLEALASQAAIAIENARLVESIQNLFERFVRASVKAIEVRDRSTQGHSERVAALTVAQAEAVNRTHAGPLADMYFTADQLREVRYASLLHDFGKVAVPEYIFGKAKKLPDGRLDTVRLRFLLAIEQCRDDAMREELRELLDKIQAANEPNVVAADADDAIGRAMRHAYHDAGEQRPLLDDIELAYLRIPRGSLSDTERDRMQEHVTQSYLFLREIPWGETPWFNVAEYAYGHHEHLDGTGYPRKLSGDAISPQVRMMTISDVYDALTATDRPYKKAMSIDRSLDILTKEFADRGKIDRLFLDLFIEKKLYEAKLA</sequence>
<organism evidence="2">
    <name type="scientific">mine drainage metagenome</name>
    <dbReference type="NCBI Taxonomy" id="410659"/>
    <lineage>
        <taxon>unclassified sequences</taxon>
        <taxon>metagenomes</taxon>
        <taxon>ecological metagenomes</taxon>
    </lineage>
</organism>
<evidence type="ECO:0000313" key="2">
    <source>
        <dbReference type="EMBL" id="CBH76255.1"/>
    </source>
</evidence>
<dbReference type="Gene3D" id="1.10.3210.10">
    <property type="entry name" value="Hypothetical protein af1432"/>
    <property type="match status" value="2"/>
</dbReference>